<keyword evidence="3 6" id="KW-0808">Transferase</keyword>
<evidence type="ECO:0000313" key="7">
    <source>
        <dbReference type="Proteomes" id="UP000256514"/>
    </source>
</evidence>
<dbReference type="GO" id="GO:0008417">
    <property type="term" value="F:fucosyltransferase activity"/>
    <property type="evidence" value="ECO:0007669"/>
    <property type="project" value="InterPro"/>
</dbReference>
<dbReference type="InterPro" id="IPR038577">
    <property type="entry name" value="GT10-like_C_sf"/>
</dbReference>
<evidence type="ECO:0000259" key="5">
    <source>
        <dbReference type="Pfam" id="PF18025"/>
    </source>
</evidence>
<dbReference type="Proteomes" id="UP000256514">
    <property type="component" value="Unassembled WGS sequence"/>
</dbReference>
<dbReference type="Pfam" id="PF18025">
    <property type="entry name" value="FucT_N"/>
    <property type="match status" value="1"/>
</dbReference>
<dbReference type="PANTHER" id="PTHR11929:SF194">
    <property type="entry name" value="ALPHA-(1,3)-FUCOSYLTRANSFERASE 10"/>
    <property type="match status" value="1"/>
</dbReference>
<proteinExistence type="inferred from homology"/>
<reference evidence="6 7" key="1">
    <citation type="submission" date="2018-04" db="EMBL/GenBank/DDBJ databases">
        <title>Novel Campyloabacter and Helicobacter Species and Strains.</title>
        <authorList>
            <person name="Mannion A.J."/>
            <person name="Shen Z."/>
            <person name="Fox J.G."/>
        </authorList>
    </citation>
    <scope>NUCLEOTIDE SEQUENCE [LARGE SCALE GENOMIC DNA]</scope>
    <source>
        <strain evidence="6 7">MIT 12-6600</strain>
    </source>
</reference>
<dbReference type="Pfam" id="PF00852">
    <property type="entry name" value="Glyco_transf_10"/>
    <property type="match status" value="1"/>
</dbReference>
<evidence type="ECO:0000313" key="6">
    <source>
        <dbReference type="EMBL" id="RDU68098.1"/>
    </source>
</evidence>
<keyword evidence="7" id="KW-1185">Reference proteome</keyword>
<name>A0A3D8IS34_9HELI</name>
<protein>
    <submittedName>
        <fullName evidence="6">Alpha-1,3-fucosyltransferase</fullName>
    </submittedName>
</protein>
<evidence type="ECO:0000259" key="4">
    <source>
        <dbReference type="Pfam" id="PF00852"/>
    </source>
</evidence>
<accession>A0A3D8IS34</accession>
<evidence type="ECO:0000256" key="2">
    <source>
        <dbReference type="ARBA" id="ARBA00022676"/>
    </source>
</evidence>
<dbReference type="PANTHER" id="PTHR11929">
    <property type="entry name" value="ALPHA- 1,3 -FUCOSYLTRANSFERASE"/>
    <property type="match status" value="1"/>
</dbReference>
<dbReference type="InterPro" id="IPR041058">
    <property type="entry name" value="FucT_N"/>
</dbReference>
<dbReference type="EMBL" id="NXLT01000002">
    <property type="protein sequence ID" value="RDU68098.1"/>
    <property type="molecule type" value="Genomic_DNA"/>
</dbReference>
<comment type="caution">
    <text evidence="6">The sequence shown here is derived from an EMBL/GenBank/DDBJ whole genome shotgun (WGS) entry which is preliminary data.</text>
</comment>
<organism evidence="6 7">
    <name type="scientific">Helicobacter equorum</name>
    <dbReference type="NCBI Taxonomy" id="361872"/>
    <lineage>
        <taxon>Bacteria</taxon>
        <taxon>Pseudomonadati</taxon>
        <taxon>Campylobacterota</taxon>
        <taxon>Epsilonproteobacteria</taxon>
        <taxon>Campylobacterales</taxon>
        <taxon>Helicobacteraceae</taxon>
        <taxon>Helicobacter</taxon>
    </lineage>
</organism>
<dbReference type="GO" id="GO:0016020">
    <property type="term" value="C:membrane"/>
    <property type="evidence" value="ECO:0007669"/>
    <property type="project" value="InterPro"/>
</dbReference>
<comment type="similarity">
    <text evidence="1">Belongs to the glycosyltransferase 10 family.</text>
</comment>
<evidence type="ECO:0000256" key="1">
    <source>
        <dbReference type="ARBA" id="ARBA00008919"/>
    </source>
</evidence>
<feature type="domain" description="Fucosyltransferase C-terminal" evidence="4">
    <location>
        <begin position="117"/>
        <end position="227"/>
    </location>
</feature>
<feature type="domain" description="Alpha-(1,3)-fucosyltransferase FucT N-terminal" evidence="5">
    <location>
        <begin position="17"/>
        <end position="90"/>
    </location>
</feature>
<dbReference type="Gene3D" id="3.40.50.11660">
    <property type="entry name" value="Glycosyl transferase family 10, C-terminal domain"/>
    <property type="match status" value="1"/>
</dbReference>
<dbReference type="OrthoDB" id="9791032at2"/>
<dbReference type="AlphaFoldDB" id="A0A3D8IS34"/>
<sequence length="374" mass="43451">MRVVDWHSSDTKENFFANPFVQILSQKYDVRYSEDPEFLLYGPLGFTHLRYECVRIFFTGENIRTNWNVADYGIDFDYMDFGDRHLRLPLDFLPAPHVQELYKQSQIRCTLPPPLDRQKFCAFMATNGGGEHTKIRDDFFEILNAYKRVDSGGRWKNNIGGPIGDRYANFRDSKLKWLRNYRFHICFENSSYPGYLTEKLFDAYAAGCIPIYWGDTSLCENVVCESSAYNTTSSDAIQATIAHISPHLREYTINPKAFVNAHNFATLQDLAQEVIRIDSDPKRYQEMYFQPIFVGDFDPYTYYKTKLEVFLDSIVSQGAKAALRRGDGVHMKRHNRMLIKGSDPLRAIKMGAHREISKAIQKCKRYFAKSKENV</sequence>
<dbReference type="InterPro" id="IPR055270">
    <property type="entry name" value="Glyco_tran_10_C"/>
</dbReference>
<gene>
    <name evidence="6" type="ORF">CQA54_03030</name>
</gene>
<evidence type="ECO:0000256" key="3">
    <source>
        <dbReference type="ARBA" id="ARBA00022679"/>
    </source>
</evidence>
<dbReference type="InterPro" id="IPR001503">
    <property type="entry name" value="Glyco_trans_10"/>
</dbReference>
<dbReference type="SUPFAM" id="SSF53756">
    <property type="entry name" value="UDP-Glycosyltransferase/glycogen phosphorylase"/>
    <property type="match status" value="1"/>
</dbReference>
<keyword evidence="2 6" id="KW-0328">Glycosyltransferase</keyword>